<proteinExistence type="predicted"/>
<sequence>MLYYLIIGILVLFAGATIAGYMVIYRQERKKNLGKYYRE</sequence>
<evidence type="ECO:0000313" key="2">
    <source>
        <dbReference type="EMBL" id="CQR70310.1"/>
    </source>
</evidence>
<evidence type="ECO:0000256" key="1">
    <source>
        <dbReference type="SAM" id="Phobius"/>
    </source>
</evidence>
<gene>
    <name evidence="2" type="ORF">SpAn4DRAFT_1279</name>
</gene>
<feature type="transmembrane region" description="Helical" evidence="1">
    <location>
        <begin position="6"/>
        <end position="25"/>
    </location>
</feature>
<protein>
    <submittedName>
        <fullName evidence="2">Uncharacterized protein</fullName>
    </submittedName>
</protein>
<accession>A0A0U1KSA2</accession>
<dbReference type="AlphaFoldDB" id="A0A0U1KSA2"/>
<reference evidence="3" key="1">
    <citation type="submission" date="2015-03" db="EMBL/GenBank/DDBJ databases">
        <authorList>
            <person name="Nijsse Bart"/>
        </authorList>
    </citation>
    <scope>NUCLEOTIDE SEQUENCE [LARGE SCALE GENOMIC DNA]</scope>
</reference>
<name>A0A0U1KSA2_9FIRM</name>
<keyword evidence="3" id="KW-1185">Reference proteome</keyword>
<organism evidence="2 3">
    <name type="scientific">Sporomusa ovata</name>
    <dbReference type="NCBI Taxonomy" id="2378"/>
    <lineage>
        <taxon>Bacteria</taxon>
        <taxon>Bacillati</taxon>
        <taxon>Bacillota</taxon>
        <taxon>Negativicutes</taxon>
        <taxon>Selenomonadales</taxon>
        <taxon>Sporomusaceae</taxon>
        <taxon>Sporomusa</taxon>
    </lineage>
</organism>
<keyword evidence="1" id="KW-1133">Transmembrane helix</keyword>
<keyword evidence="1" id="KW-0472">Membrane</keyword>
<keyword evidence="1" id="KW-0812">Transmembrane</keyword>
<evidence type="ECO:0000313" key="3">
    <source>
        <dbReference type="Proteomes" id="UP000049855"/>
    </source>
</evidence>
<dbReference type="EMBL" id="CTRP01000003">
    <property type="protein sequence ID" value="CQR70310.1"/>
    <property type="molecule type" value="Genomic_DNA"/>
</dbReference>
<dbReference type="Proteomes" id="UP000049855">
    <property type="component" value="Unassembled WGS sequence"/>
</dbReference>